<feature type="transmembrane region" description="Helical" evidence="1">
    <location>
        <begin position="162"/>
        <end position="183"/>
    </location>
</feature>
<comment type="caution">
    <text evidence="2">The sequence shown here is derived from an EMBL/GenBank/DDBJ whole genome shotgun (WGS) entry which is preliminary data.</text>
</comment>
<feature type="transmembrane region" description="Helical" evidence="1">
    <location>
        <begin position="135"/>
        <end position="156"/>
    </location>
</feature>
<dbReference type="EMBL" id="PCWA01000097">
    <property type="protein sequence ID" value="PIQ88539.1"/>
    <property type="molecule type" value="Genomic_DNA"/>
</dbReference>
<sequence length="200" mass="22156">MAVFIAERQQERLFYMKRFMHRILMAIRLDGAVYKEIAQDKKALPQAMAVILFTTLINIAVGSGLKINIAEIFGTLIIAFLGWYIWTFIIYLTGTKLFPGHETRVEFSGLLPVIGFSHAAGIFILIGLSPALKDAALFISAAWIFAAMVVAVKNVFGYKGILPALGICLIGVLIQAVALKFMLSLKGYKMEDLIKLNNQL</sequence>
<dbReference type="Proteomes" id="UP000229641">
    <property type="component" value="Unassembled WGS sequence"/>
</dbReference>
<proteinExistence type="predicted"/>
<name>A0A2H0LVT3_9BACT</name>
<evidence type="ECO:0000313" key="3">
    <source>
        <dbReference type="Proteomes" id="UP000229641"/>
    </source>
</evidence>
<evidence type="ECO:0008006" key="4">
    <source>
        <dbReference type="Google" id="ProtNLM"/>
    </source>
</evidence>
<organism evidence="2 3">
    <name type="scientific">Candidatus Ghiorseimicrobium undicola</name>
    <dbReference type="NCBI Taxonomy" id="1974746"/>
    <lineage>
        <taxon>Bacteria</taxon>
        <taxon>Pseudomonadati</taxon>
        <taxon>Candidatus Omnitrophota</taxon>
        <taxon>Candidatus Ghiorseimicrobium</taxon>
    </lineage>
</organism>
<feature type="transmembrane region" description="Helical" evidence="1">
    <location>
        <begin position="73"/>
        <end position="92"/>
    </location>
</feature>
<evidence type="ECO:0000256" key="1">
    <source>
        <dbReference type="SAM" id="Phobius"/>
    </source>
</evidence>
<keyword evidence="1" id="KW-0812">Transmembrane</keyword>
<evidence type="ECO:0000313" key="2">
    <source>
        <dbReference type="EMBL" id="PIQ88539.1"/>
    </source>
</evidence>
<gene>
    <name evidence="2" type="ORF">COV72_07895</name>
</gene>
<keyword evidence="1" id="KW-1133">Transmembrane helix</keyword>
<keyword evidence="1" id="KW-0472">Membrane</keyword>
<reference evidence="2 3" key="1">
    <citation type="submission" date="2017-09" db="EMBL/GenBank/DDBJ databases">
        <title>Depth-based differentiation of microbial function through sediment-hosted aquifers and enrichment of novel symbionts in the deep terrestrial subsurface.</title>
        <authorList>
            <person name="Probst A.J."/>
            <person name="Ladd B."/>
            <person name="Jarett J.K."/>
            <person name="Geller-Mcgrath D.E."/>
            <person name="Sieber C.M."/>
            <person name="Emerson J.B."/>
            <person name="Anantharaman K."/>
            <person name="Thomas B.C."/>
            <person name="Malmstrom R."/>
            <person name="Stieglmeier M."/>
            <person name="Klingl A."/>
            <person name="Woyke T."/>
            <person name="Ryan C.M."/>
            <person name="Banfield J.F."/>
        </authorList>
    </citation>
    <scope>NUCLEOTIDE SEQUENCE [LARGE SCALE GENOMIC DNA]</scope>
    <source>
        <strain evidence="2">CG11_big_fil_rev_8_21_14_0_20_42_13</strain>
    </source>
</reference>
<feature type="transmembrane region" description="Helical" evidence="1">
    <location>
        <begin position="107"/>
        <end position="128"/>
    </location>
</feature>
<dbReference type="AlphaFoldDB" id="A0A2H0LVT3"/>
<feature type="transmembrane region" description="Helical" evidence="1">
    <location>
        <begin position="43"/>
        <end position="61"/>
    </location>
</feature>
<accession>A0A2H0LVT3</accession>
<protein>
    <recommendedName>
        <fullName evidence="4">Yip1 domain-containing protein</fullName>
    </recommendedName>
</protein>